<evidence type="ECO:0000313" key="2">
    <source>
        <dbReference type="Proteomes" id="UP000759131"/>
    </source>
</evidence>
<proteinExistence type="predicted"/>
<keyword evidence="2" id="KW-1185">Reference proteome</keyword>
<protein>
    <submittedName>
        <fullName evidence="1">Uncharacterized protein</fullName>
    </submittedName>
</protein>
<gene>
    <name evidence="1" type="ORF">OSB1V03_LOCUS13155</name>
</gene>
<organism evidence="1">
    <name type="scientific">Medioppia subpectinata</name>
    <dbReference type="NCBI Taxonomy" id="1979941"/>
    <lineage>
        <taxon>Eukaryota</taxon>
        <taxon>Metazoa</taxon>
        <taxon>Ecdysozoa</taxon>
        <taxon>Arthropoda</taxon>
        <taxon>Chelicerata</taxon>
        <taxon>Arachnida</taxon>
        <taxon>Acari</taxon>
        <taxon>Acariformes</taxon>
        <taxon>Sarcoptiformes</taxon>
        <taxon>Oribatida</taxon>
        <taxon>Brachypylina</taxon>
        <taxon>Oppioidea</taxon>
        <taxon>Oppiidae</taxon>
        <taxon>Medioppia</taxon>
    </lineage>
</organism>
<dbReference type="EMBL" id="CAJPIZ010011502">
    <property type="protein sequence ID" value="CAG2113183.1"/>
    <property type="molecule type" value="Genomic_DNA"/>
</dbReference>
<sequence length="152" mass="16783">MAEKLESLSARTVYIAPPPRLPNRLVRLVVVTVDDTVQPLWGPYFPQLWDSTAGEKCGPNPAYVQQLTDCAVEKWAIISNTPPCGPNPAYVQQLTDCAVEKWAIISNTPPMRKSCENENLLTEFCDSLKPKAVTETKCQHYLGQYCAGGNGN</sequence>
<dbReference type="EMBL" id="OC866077">
    <property type="protein sequence ID" value="CAD7632753.1"/>
    <property type="molecule type" value="Genomic_DNA"/>
</dbReference>
<dbReference type="AlphaFoldDB" id="A0A7R9Q6E6"/>
<name>A0A7R9Q6E6_9ACAR</name>
<reference evidence="1" key="1">
    <citation type="submission" date="2020-11" db="EMBL/GenBank/DDBJ databases">
        <authorList>
            <person name="Tran Van P."/>
        </authorList>
    </citation>
    <scope>NUCLEOTIDE SEQUENCE</scope>
</reference>
<evidence type="ECO:0000313" key="1">
    <source>
        <dbReference type="EMBL" id="CAD7632753.1"/>
    </source>
</evidence>
<dbReference type="Proteomes" id="UP000759131">
    <property type="component" value="Unassembled WGS sequence"/>
</dbReference>
<feature type="non-terminal residue" evidence="1">
    <location>
        <position position="152"/>
    </location>
</feature>
<accession>A0A7R9Q6E6</accession>